<accession>A0ACB7PDH2</accession>
<gene>
    <name evidence="1" type="ORF">F5144DRAFT_201576</name>
</gene>
<keyword evidence="2" id="KW-1185">Reference proteome</keyword>
<organism evidence="1 2">
    <name type="scientific">Chaetomium tenue</name>
    <dbReference type="NCBI Taxonomy" id="1854479"/>
    <lineage>
        <taxon>Eukaryota</taxon>
        <taxon>Fungi</taxon>
        <taxon>Dikarya</taxon>
        <taxon>Ascomycota</taxon>
        <taxon>Pezizomycotina</taxon>
        <taxon>Sordariomycetes</taxon>
        <taxon>Sordariomycetidae</taxon>
        <taxon>Sordariales</taxon>
        <taxon>Chaetomiaceae</taxon>
        <taxon>Chaetomium</taxon>
    </lineage>
</organism>
<sequence length="166" mass="18284">MLVVACSPVVGLGCAVWWLFTGPASLTSTDANNGGHDESRHNYTINDLHGGNNPLFLGDWTFRPLQMMMLFIPCRNLPKTTDTSQGFCCLVTLDATWYVTPRRDTDILESSLTAAGWLNPSCRAGSKLQRQITAVGSKILAQNFNMSEPTFLSQRGTTWQYQGCTS</sequence>
<evidence type="ECO:0000313" key="2">
    <source>
        <dbReference type="Proteomes" id="UP000724584"/>
    </source>
</evidence>
<protein>
    <submittedName>
        <fullName evidence="1">Uncharacterized protein</fullName>
    </submittedName>
</protein>
<dbReference type="EMBL" id="JAGIZQ010000003">
    <property type="protein sequence ID" value="KAH6636942.1"/>
    <property type="molecule type" value="Genomic_DNA"/>
</dbReference>
<comment type="caution">
    <text evidence="1">The sequence shown here is derived from an EMBL/GenBank/DDBJ whole genome shotgun (WGS) entry which is preliminary data.</text>
</comment>
<evidence type="ECO:0000313" key="1">
    <source>
        <dbReference type="EMBL" id="KAH6636942.1"/>
    </source>
</evidence>
<dbReference type="Proteomes" id="UP000724584">
    <property type="component" value="Unassembled WGS sequence"/>
</dbReference>
<reference evidence="1 2" key="1">
    <citation type="journal article" date="2021" name="Nat. Commun.">
        <title>Genetic determinants of endophytism in the Arabidopsis root mycobiome.</title>
        <authorList>
            <person name="Mesny F."/>
            <person name="Miyauchi S."/>
            <person name="Thiergart T."/>
            <person name="Pickel B."/>
            <person name="Atanasova L."/>
            <person name="Karlsson M."/>
            <person name="Huettel B."/>
            <person name="Barry K.W."/>
            <person name="Haridas S."/>
            <person name="Chen C."/>
            <person name="Bauer D."/>
            <person name="Andreopoulos W."/>
            <person name="Pangilinan J."/>
            <person name="LaButti K."/>
            <person name="Riley R."/>
            <person name="Lipzen A."/>
            <person name="Clum A."/>
            <person name="Drula E."/>
            <person name="Henrissat B."/>
            <person name="Kohler A."/>
            <person name="Grigoriev I.V."/>
            <person name="Martin F.M."/>
            <person name="Hacquard S."/>
        </authorList>
    </citation>
    <scope>NUCLEOTIDE SEQUENCE [LARGE SCALE GENOMIC DNA]</scope>
    <source>
        <strain evidence="1 2">MPI-SDFR-AT-0079</strain>
    </source>
</reference>
<proteinExistence type="predicted"/>
<name>A0ACB7PDH2_9PEZI</name>